<protein>
    <submittedName>
        <fullName evidence="1">Uncharacterized protein</fullName>
    </submittedName>
</protein>
<gene>
    <name evidence="1" type="ORF">E2562_033633</name>
</gene>
<evidence type="ECO:0000313" key="2">
    <source>
        <dbReference type="Proteomes" id="UP000479710"/>
    </source>
</evidence>
<dbReference type="AlphaFoldDB" id="A0A6G1CBS4"/>
<organism evidence="1 2">
    <name type="scientific">Oryza meyeriana var. granulata</name>
    <dbReference type="NCBI Taxonomy" id="110450"/>
    <lineage>
        <taxon>Eukaryota</taxon>
        <taxon>Viridiplantae</taxon>
        <taxon>Streptophyta</taxon>
        <taxon>Embryophyta</taxon>
        <taxon>Tracheophyta</taxon>
        <taxon>Spermatophyta</taxon>
        <taxon>Magnoliopsida</taxon>
        <taxon>Liliopsida</taxon>
        <taxon>Poales</taxon>
        <taxon>Poaceae</taxon>
        <taxon>BOP clade</taxon>
        <taxon>Oryzoideae</taxon>
        <taxon>Oryzeae</taxon>
        <taxon>Oryzinae</taxon>
        <taxon>Oryza</taxon>
        <taxon>Oryza meyeriana</taxon>
    </lineage>
</organism>
<dbReference type="Proteomes" id="UP000479710">
    <property type="component" value="Unassembled WGS sequence"/>
</dbReference>
<dbReference type="EMBL" id="SPHZ02000010">
    <property type="protein sequence ID" value="KAF0897083.1"/>
    <property type="molecule type" value="Genomic_DNA"/>
</dbReference>
<comment type="caution">
    <text evidence="1">The sequence shown here is derived from an EMBL/GenBank/DDBJ whole genome shotgun (WGS) entry which is preliminary data.</text>
</comment>
<name>A0A6G1CBS4_9ORYZ</name>
<evidence type="ECO:0000313" key="1">
    <source>
        <dbReference type="EMBL" id="KAF0897083.1"/>
    </source>
</evidence>
<reference evidence="1 2" key="1">
    <citation type="submission" date="2019-11" db="EMBL/GenBank/DDBJ databases">
        <title>Whole genome sequence of Oryza granulata.</title>
        <authorList>
            <person name="Li W."/>
        </authorList>
    </citation>
    <scope>NUCLEOTIDE SEQUENCE [LARGE SCALE GENOMIC DNA]</scope>
    <source>
        <strain evidence="2">cv. Menghai</strain>
        <tissue evidence="1">Leaf</tissue>
    </source>
</reference>
<accession>A0A6G1CBS4</accession>
<keyword evidence="2" id="KW-1185">Reference proteome</keyword>
<proteinExistence type="predicted"/>
<sequence length="178" mass="20245">MRHRVAVPSLIQDGASTFEPNLEKPRYLTKQAKLIMENQDKLDSILRRMDEMERRNRADFLKLKSAVEAWKPDVEAKVTELRDSVGALQIKVDLLQAIPIGANQVDARAREEALEGMGRKDIIVSGSKAIKQFLRFWYNGLIQLLWILGKIGKNCKLDFWSPWLGVKPVLMEGNLSGT</sequence>